<protein>
    <submittedName>
        <fullName evidence="3">VanZ family protein</fullName>
    </submittedName>
</protein>
<feature type="transmembrane region" description="Helical" evidence="1">
    <location>
        <begin position="108"/>
        <end position="125"/>
    </location>
</feature>
<feature type="domain" description="VanZ-like" evidence="2">
    <location>
        <begin position="24"/>
        <end position="160"/>
    </location>
</feature>
<reference evidence="3 4" key="1">
    <citation type="submission" date="2018-06" db="EMBL/GenBank/DDBJ databases">
        <title>Genomic Encyclopedia of Type Strains, Phase I: the one thousand microbial genomes (KMG-I) project.</title>
        <authorList>
            <person name="Kyrpides N."/>
        </authorList>
    </citation>
    <scope>NUCLEOTIDE SEQUENCE [LARGE SCALE GENOMIC DNA]</scope>
    <source>
        <strain evidence="3 4">DSM 19573</strain>
    </source>
</reference>
<feature type="transmembrane region" description="Helical" evidence="1">
    <location>
        <begin position="145"/>
        <end position="163"/>
    </location>
</feature>
<evidence type="ECO:0000313" key="3">
    <source>
        <dbReference type="EMBL" id="PYG87797.1"/>
    </source>
</evidence>
<accession>A0A318Y6T3</accession>
<dbReference type="NCBIfam" id="NF037970">
    <property type="entry name" value="vanZ_1"/>
    <property type="match status" value="1"/>
</dbReference>
<name>A0A318Y6T3_9FIRM</name>
<keyword evidence="4" id="KW-1185">Reference proteome</keyword>
<dbReference type="Proteomes" id="UP000248132">
    <property type="component" value="Unassembled WGS sequence"/>
</dbReference>
<evidence type="ECO:0000259" key="2">
    <source>
        <dbReference type="Pfam" id="PF04892"/>
    </source>
</evidence>
<dbReference type="RefSeq" id="WP_110461853.1">
    <property type="nucleotide sequence ID" value="NZ_QKMR01000009.1"/>
</dbReference>
<dbReference type="InterPro" id="IPR006976">
    <property type="entry name" value="VanZ-like"/>
</dbReference>
<keyword evidence="1" id="KW-1133">Transmembrane helix</keyword>
<proteinExistence type="predicted"/>
<comment type="caution">
    <text evidence="3">The sequence shown here is derived from an EMBL/GenBank/DDBJ whole genome shotgun (WGS) entry which is preliminary data.</text>
</comment>
<feature type="transmembrane region" description="Helical" evidence="1">
    <location>
        <begin position="84"/>
        <end position="101"/>
    </location>
</feature>
<dbReference type="AlphaFoldDB" id="A0A318Y6T3"/>
<feature type="transmembrane region" description="Helical" evidence="1">
    <location>
        <begin position="16"/>
        <end position="36"/>
    </location>
</feature>
<keyword evidence="1" id="KW-0812">Transmembrane</keyword>
<dbReference type="EMBL" id="QKMR01000009">
    <property type="protein sequence ID" value="PYG87797.1"/>
    <property type="molecule type" value="Genomic_DNA"/>
</dbReference>
<dbReference type="OrthoDB" id="291892at2"/>
<dbReference type="Pfam" id="PF04892">
    <property type="entry name" value="VanZ"/>
    <property type="match status" value="1"/>
</dbReference>
<organism evidence="3 4">
    <name type="scientific">Ruminiclostridium sufflavum DSM 19573</name>
    <dbReference type="NCBI Taxonomy" id="1121337"/>
    <lineage>
        <taxon>Bacteria</taxon>
        <taxon>Bacillati</taxon>
        <taxon>Bacillota</taxon>
        <taxon>Clostridia</taxon>
        <taxon>Eubacteriales</taxon>
        <taxon>Oscillospiraceae</taxon>
        <taxon>Ruminiclostridium</taxon>
    </lineage>
</organism>
<gene>
    <name evidence="3" type="ORF">LY28_01817</name>
</gene>
<sequence length="175" mass="19565">MQRNKKNITVLKANKYIILPFTATILCMLAIFMLSAQPATESNNNSKLIVSKIVDSTSRLGADEMTESQKTAIVEKINSVAREFMHSAVYFIMAIFAQITMLGIFKEYLLSGVITFTFCEVYAFTDELHQLLVPGRTFQLLDLGMDAAGILSAILLVLLIHAFKKRRKAPITVKN</sequence>
<keyword evidence="1" id="KW-0472">Membrane</keyword>
<evidence type="ECO:0000313" key="4">
    <source>
        <dbReference type="Proteomes" id="UP000248132"/>
    </source>
</evidence>
<evidence type="ECO:0000256" key="1">
    <source>
        <dbReference type="SAM" id="Phobius"/>
    </source>
</evidence>